<dbReference type="KEGG" id="ral:Rumal_2540"/>
<dbReference type="PROSITE" id="PS50231">
    <property type="entry name" value="RICIN_B_LECTIN"/>
    <property type="match status" value="2"/>
</dbReference>
<dbReference type="InterPro" id="IPR013830">
    <property type="entry name" value="SGNH_hydro"/>
</dbReference>
<evidence type="ECO:0000256" key="3">
    <source>
        <dbReference type="SAM" id="SignalP"/>
    </source>
</evidence>
<dbReference type="InterPro" id="IPR008979">
    <property type="entry name" value="Galactose-bd-like_sf"/>
</dbReference>
<evidence type="ECO:0000256" key="1">
    <source>
        <dbReference type="ARBA" id="ARBA00008668"/>
    </source>
</evidence>
<dbReference type="eggNOG" id="COG3401">
    <property type="taxonomic scope" value="Bacteria"/>
</dbReference>
<evidence type="ECO:0000313" key="6">
    <source>
        <dbReference type="Proteomes" id="UP000006919"/>
    </source>
</evidence>
<evidence type="ECO:0000313" key="5">
    <source>
        <dbReference type="EMBL" id="ADU23015.1"/>
    </source>
</evidence>
<comment type="similarity">
    <text evidence="1">Belongs to the 'GDSL' lipolytic enzyme family.</text>
</comment>
<feature type="signal peptide" evidence="3">
    <location>
        <begin position="1"/>
        <end position="23"/>
    </location>
</feature>
<keyword evidence="3" id="KW-0732">Signal</keyword>
<dbReference type="Pfam" id="PF21254">
    <property type="entry name" value="AGA-YXIM_GBD"/>
    <property type="match status" value="1"/>
</dbReference>
<dbReference type="Gene3D" id="2.60.120.430">
    <property type="entry name" value="Galactose-binding lectin"/>
    <property type="match status" value="1"/>
</dbReference>
<dbReference type="InterPro" id="IPR035992">
    <property type="entry name" value="Ricin_B-like_lectins"/>
</dbReference>
<keyword evidence="5" id="KW-0430">Lectin</keyword>
<dbReference type="eggNOG" id="COG2755">
    <property type="taxonomic scope" value="Bacteria"/>
</dbReference>
<proteinExistence type="inferred from homology"/>
<dbReference type="Gene3D" id="3.40.50.1110">
    <property type="entry name" value="SGNH hydrolase"/>
    <property type="match status" value="1"/>
</dbReference>
<dbReference type="SUPFAM" id="SSF50370">
    <property type="entry name" value="Ricin B-like lectins"/>
    <property type="match status" value="2"/>
</dbReference>
<dbReference type="Pfam" id="PF13472">
    <property type="entry name" value="Lipase_GDSL_2"/>
    <property type="match status" value="1"/>
</dbReference>
<dbReference type="Gene3D" id="2.80.10.50">
    <property type="match status" value="4"/>
</dbReference>
<dbReference type="SMART" id="SM00458">
    <property type="entry name" value="RICIN"/>
    <property type="match status" value="2"/>
</dbReference>
<name>E6UF16_RUMA7</name>
<dbReference type="Proteomes" id="UP000006919">
    <property type="component" value="Chromosome"/>
</dbReference>
<dbReference type="CDD" id="cd00161">
    <property type="entry name" value="beta-trefoil_Ricin-like"/>
    <property type="match status" value="2"/>
</dbReference>
<accession>E6UF16</accession>
<dbReference type="RefSeq" id="WP_013499144.1">
    <property type="nucleotide sequence ID" value="NC_014833.1"/>
</dbReference>
<evidence type="ECO:0000259" key="4">
    <source>
        <dbReference type="SMART" id="SM00458"/>
    </source>
</evidence>
<dbReference type="STRING" id="697329.Rumal_2540"/>
<dbReference type="InterPro" id="IPR049033">
    <property type="entry name" value="AGA-YXIM_GBD"/>
</dbReference>
<dbReference type="PANTHER" id="PTHR43695">
    <property type="entry name" value="PUTATIVE (AFU_ORTHOLOGUE AFUA_2G17250)-RELATED"/>
    <property type="match status" value="1"/>
</dbReference>
<dbReference type="HOGENOM" id="CLU_348802_0_0_9"/>
<feature type="chain" id="PRO_5039514581" evidence="3">
    <location>
        <begin position="24"/>
        <end position="808"/>
    </location>
</feature>
<dbReference type="InterPro" id="IPR037459">
    <property type="entry name" value="RhgT-like"/>
</dbReference>
<dbReference type="SUPFAM" id="SSF49785">
    <property type="entry name" value="Galactose-binding domain-like"/>
    <property type="match status" value="1"/>
</dbReference>
<dbReference type="InterPro" id="IPR036514">
    <property type="entry name" value="SGNH_hydro_sf"/>
</dbReference>
<organism evidence="5 6">
    <name type="scientific">Ruminococcus albus (strain ATCC 27210 / DSM 20455 / JCM 14654 / NCDO 2250 / 7)</name>
    <dbReference type="NCBI Taxonomy" id="697329"/>
    <lineage>
        <taxon>Bacteria</taxon>
        <taxon>Bacillati</taxon>
        <taxon>Bacillota</taxon>
        <taxon>Clostridia</taxon>
        <taxon>Eubacteriales</taxon>
        <taxon>Oscillospiraceae</taxon>
        <taxon>Ruminococcus</taxon>
    </lineage>
</organism>
<gene>
    <name evidence="5" type="ordered locus">Rumal_2540</name>
</gene>
<dbReference type="GO" id="GO:0030246">
    <property type="term" value="F:carbohydrate binding"/>
    <property type="evidence" value="ECO:0007669"/>
    <property type="project" value="UniProtKB-KW"/>
</dbReference>
<reference evidence="5 6" key="1">
    <citation type="journal article" date="2011" name="J. Bacteriol.">
        <title>Complete genome of the cellulolytic ruminal bacterium Ruminococcus albus 7.</title>
        <authorList>
            <person name="Suen G."/>
            <person name="Stevenson D.M."/>
            <person name="Bruce D.C."/>
            <person name="Chertkov O."/>
            <person name="Copeland A."/>
            <person name="Cheng J.F."/>
            <person name="Detter C."/>
            <person name="Detter J.C."/>
            <person name="Goodwin L.A."/>
            <person name="Han C.S."/>
            <person name="Hauser L.J."/>
            <person name="Ivanova N.N."/>
            <person name="Kyrpides N.C."/>
            <person name="Land M.L."/>
            <person name="Lapidus A."/>
            <person name="Lucas S."/>
            <person name="Ovchinnikova G."/>
            <person name="Pitluck S."/>
            <person name="Tapia R."/>
            <person name="Woyke T."/>
            <person name="Boyum J."/>
            <person name="Mead D."/>
            <person name="Weimer P.J."/>
        </authorList>
    </citation>
    <scope>NUCLEOTIDE SEQUENCE [LARGE SCALE GENOMIC DNA]</scope>
    <source>
        <strain evidence="6">ATCC 27210 / DSM 20455 / JCM 14654 / NCDO 2250 / 7</strain>
    </source>
</reference>
<dbReference type="InterPro" id="IPR000772">
    <property type="entry name" value="Ricin_B_lectin"/>
</dbReference>
<dbReference type="SUPFAM" id="SSF52266">
    <property type="entry name" value="SGNH hydrolase"/>
    <property type="match status" value="1"/>
</dbReference>
<dbReference type="AlphaFoldDB" id="E6UF16"/>
<protein>
    <submittedName>
        <fullName evidence="5">Ricin B lectin</fullName>
    </submittedName>
</protein>
<dbReference type="Pfam" id="PF14200">
    <property type="entry name" value="RicinB_lectin_2"/>
    <property type="match status" value="4"/>
</dbReference>
<feature type="domain" description="Ricin B lectin" evidence="4">
    <location>
        <begin position="613"/>
        <end position="762"/>
    </location>
</feature>
<feature type="domain" description="Ricin B lectin" evidence="4">
    <location>
        <begin position="445"/>
        <end position="609"/>
    </location>
</feature>
<dbReference type="GO" id="GO:0016787">
    <property type="term" value="F:hydrolase activity"/>
    <property type="evidence" value="ECO:0007669"/>
    <property type="project" value="UniProtKB-KW"/>
</dbReference>
<dbReference type="PANTHER" id="PTHR43695:SF1">
    <property type="entry name" value="RHAMNOGALACTURONAN ACETYLESTERASE"/>
    <property type="match status" value="1"/>
</dbReference>
<dbReference type="EMBL" id="CP002403">
    <property type="protein sequence ID" value="ADU23015.1"/>
    <property type="molecule type" value="Genomic_DNA"/>
</dbReference>
<evidence type="ECO:0000256" key="2">
    <source>
        <dbReference type="ARBA" id="ARBA00022801"/>
    </source>
</evidence>
<sequence precursor="true">MSSINKKIAAFAASMVLAATSGAGVISSINTSAAGNGQAVTNVSKKFDLGANATGGFTTVKAADKYSANKGYGFSGNNVKDVAASGRNELSDAVQFTGNTTFNADVPNGLYKVKVTLGNTSRTSVYMENMLQIVNMTGNNAVDEIILPVTDGQLNIRAAAGKDGTPYSISAIEINRISDKAVMPKTVWLCGDSTVCNYYPLTSSNQAGWGQMLGKYLGNDVYIRNMAASGEYAKGFVDHGNFNCIEKYGKSGDTFIISIGINDGKYYKGAEYKKVVTDMVKRAKAKGMDVILVKQQGRKGDYTLKPLLKSRYFAAELDQIASEQGCKIIDLFTLWQNYCVSVGASKADSMYIDNVHPNRTGADKLAELVASKMDKTNSSPSNPSTPSDPPTYTTDIIDGQVYTFKNVNSGLYLSVEGAAAANGANVEQGNANGKQVQFKAVSAGDGYFYLVSQLGDGKTYAIDVSGRHTEDETNIEIYEFNKGENQKFRIDKNSDGTYSILTKITNGNSALDVNGKSTNAGANVQQYTYKGSTNQKWYAEAVKQNNNDNPQNPQNPPVVQTSDITDGQIYTIKNLNSGLYLSVKGSNAGNGVNVEQAAANGAQNKFKAVAAGDGYFYLVSQLGDGNSYALDVNGRKTEDGTNIEIYTFNKGENQKFKFVKNSDGTYSILTKITDGKSALDVNGQSRDAGANIQQYTYNGGNNQKWYVETSSTSGNITTGSYPVVTSIEYNALYHQFKMNWTSVKNAEKYGIAVYLAGKWRVQTYTNDTTFTSPKLKAGDRYRVLVAARVGGQWDLSDLKERSVIISIR</sequence>
<keyword evidence="2" id="KW-0378">Hydrolase</keyword>